<sequence>MAYKYLILFIMISQFLLFGLQIQAKVPAVVVFGDSSVDAGNNNYIPTVARSNFQPYGRDFTGGRATGRFSNGRIATDFISQALGLKPTIPAYLDPAYNISDFATGVTFASAGTGYDNATSDVLSVIPLWKELEYYKEYQKKLRDYQGAQQADQTIRESLHIISFGTNDFLENYYAFPSTRATQFTVTEYEDFLVGIAQNFVKNLYNLGARKISLGGLPPMGCMPLERTTNVIGQHYCVDRYNNVALEFNGKLKNLVMKLNAELPGIQLVFSNPYYAFLHIIRRPALYGFEVTALACCATGMFEMGYACARNNMFTCTNADKYVFWDAFHPTEKTNHIISNYVVKNVLAKLL</sequence>
<evidence type="ECO:0000313" key="1">
    <source>
        <dbReference type="EMBL" id="KAJ4730127.1"/>
    </source>
</evidence>
<proteinExistence type="predicted"/>
<protein>
    <submittedName>
        <fullName evidence="1">GDSL esterase/lipase</fullName>
    </submittedName>
</protein>
<dbReference type="EMBL" id="CM051394">
    <property type="protein sequence ID" value="KAJ4730127.1"/>
    <property type="molecule type" value="Genomic_DNA"/>
</dbReference>
<gene>
    <name evidence="1" type="ORF">OWV82_002800</name>
</gene>
<keyword evidence="2" id="KW-1185">Reference proteome</keyword>
<dbReference type="Proteomes" id="UP001164539">
    <property type="component" value="Chromosome 1"/>
</dbReference>
<organism evidence="1 2">
    <name type="scientific">Melia azedarach</name>
    <name type="common">Chinaberry tree</name>
    <dbReference type="NCBI Taxonomy" id="155640"/>
    <lineage>
        <taxon>Eukaryota</taxon>
        <taxon>Viridiplantae</taxon>
        <taxon>Streptophyta</taxon>
        <taxon>Embryophyta</taxon>
        <taxon>Tracheophyta</taxon>
        <taxon>Spermatophyta</taxon>
        <taxon>Magnoliopsida</taxon>
        <taxon>eudicotyledons</taxon>
        <taxon>Gunneridae</taxon>
        <taxon>Pentapetalae</taxon>
        <taxon>rosids</taxon>
        <taxon>malvids</taxon>
        <taxon>Sapindales</taxon>
        <taxon>Meliaceae</taxon>
        <taxon>Melia</taxon>
    </lineage>
</organism>
<comment type="caution">
    <text evidence="1">The sequence shown here is derived from an EMBL/GenBank/DDBJ whole genome shotgun (WGS) entry which is preliminary data.</text>
</comment>
<accession>A0ACC1Z3Q7</accession>
<reference evidence="1 2" key="1">
    <citation type="journal article" date="2023" name="Science">
        <title>Complex scaffold remodeling in plant triterpene biosynthesis.</title>
        <authorList>
            <person name="De La Pena R."/>
            <person name="Hodgson H."/>
            <person name="Liu J.C."/>
            <person name="Stephenson M.J."/>
            <person name="Martin A.C."/>
            <person name="Owen C."/>
            <person name="Harkess A."/>
            <person name="Leebens-Mack J."/>
            <person name="Jimenez L.E."/>
            <person name="Osbourn A."/>
            <person name="Sattely E.S."/>
        </authorList>
    </citation>
    <scope>NUCLEOTIDE SEQUENCE [LARGE SCALE GENOMIC DNA]</scope>
    <source>
        <strain evidence="2">cv. JPN11</strain>
        <tissue evidence="1">Leaf</tissue>
    </source>
</reference>
<evidence type="ECO:0000313" key="2">
    <source>
        <dbReference type="Proteomes" id="UP001164539"/>
    </source>
</evidence>
<name>A0ACC1Z3Q7_MELAZ</name>